<dbReference type="AlphaFoldDB" id="A0A1B1A538"/>
<dbReference type="STRING" id="1265309.K529_013020"/>
<dbReference type="OrthoDB" id="2678579at2"/>
<evidence type="ECO:0000313" key="1">
    <source>
        <dbReference type="EMBL" id="ANP41694.1"/>
    </source>
</evidence>
<gene>
    <name evidence="1" type="ORF">K529_013020</name>
</gene>
<sequence>MSRADYLAKSREAGIYMQTFICARQEEFSEAARESSPHKGWNGLGADEAHDIAMSLWHYTDECFLYCRIPEDYGSPVAFESALQSLCDWLKRMRDRLQEIMDQATDRITISNTVPITLEHVTATLSAAEETLMQLSEASRELPGGGAAVFAAAPTPMERVQEIANRFPSVVARMKKRRSTRQPLEITDEYDVQYLFQALLGVPFLDVRPEEPTPSVASGSGRADTLLKPERIVVEYKCTRHNLGAKELRKQIAEDFLLYSAQAECDRLFVFVYDPGQKLENPEGFENDLMQRSVDGLEEVRIAVRR</sequence>
<proteinExistence type="predicted"/>
<dbReference type="EMBL" id="CP015230">
    <property type="protein sequence ID" value="ANP41694.1"/>
    <property type="molecule type" value="Genomic_DNA"/>
</dbReference>
<dbReference type="GeneID" id="31690556"/>
<accession>A0A1B1A538</accession>
<evidence type="ECO:0000313" key="2">
    <source>
        <dbReference type="Proteomes" id="UP000013243"/>
    </source>
</evidence>
<dbReference type="Proteomes" id="UP000013243">
    <property type="component" value="Chromosome"/>
</dbReference>
<reference evidence="1 2" key="1">
    <citation type="journal article" date="2016" name="ISME J.">
        <title>Global occurrence and heterogeneity of the Roseobacter-clade species Ruegeria mobilis.</title>
        <authorList>
            <person name="Sonnenschein E."/>
            <person name="Gram L."/>
        </authorList>
    </citation>
    <scope>NUCLEOTIDE SEQUENCE [LARGE SCALE GENOMIC DNA]</scope>
    <source>
        <strain evidence="1 2">F1926</strain>
    </source>
</reference>
<dbReference type="RefSeq" id="WP_005614578.1">
    <property type="nucleotide sequence ID" value="NZ_CP015230.1"/>
</dbReference>
<name>A0A1B1A538_9RHOB</name>
<organism evidence="1 2">
    <name type="scientific">Tritonibacter mobilis F1926</name>
    <dbReference type="NCBI Taxonomy" id="1265309"/>
    <lineage>
        <taxon>Bacteria</taxon>
        <taxon>Pseudomonadati</taxon>
        <taxon>Pseudomonadota</taxon>
        <taxon>Alphaproteobacteria</taxon>
        <taxon>Rhodobacterales</taxon>
        <taxon>Paracoccaceae</taxon>
        <taxon>Tritonibacter</taxon>
    </lineage>
</organism>
<protein>
    <submittedName>
        <fullName evidence="1">Uncharacterized protein</fullName>
    </submittedName>
</protein>
<dbReference type="Pfam" id="PF18742">
    <property type="entry name" value="DpnII-MboI"/>
    <property type="match status" value="1"/>
</dbReference>
<dbReference type="KEGG" id="rmb:K529_013020"/>